<dbReference type="InterPro" id="IPR010982">
    <property type="entry name" value="Lambda_DNA-bd_dom_sf"/>
</dbReference>
<accession>A0A7K3NQ75</accession>
<dbReference type="PANTHER" id="PTHR36924:SF1">
    <property type="entry name" value="ANTITOXIN HIGA-1"/>
    <property type="match status" value="1"/>
</dbReference>
<evidence type="ECO:0000313" key="3">
    <source>
        <dbReference type="EMBL" id="NDY58346.1"/>
    </source>
</evidence>
<keyword evidence="4" id="KW-1185">Reference proteome</keyword>
<organism evidence="3 4">
    <name type="scientific">Desulfolutivibrio sulfodismutans</name>
    <dbReference type="NCBI Taxonomy" id="63561"/>
    <lineage>
        <taxon>Bacteria</taxon>
        <taxon>Pseudomonadati</taxon>
        <taxon>Thermodesulfobacteriota</taxon>
        <taxon>Desulfovibrionia</taxon>
        <taxon>Desulfovibrionales</taxon>
        <taxon>Desulfovibrionaceae</taxon>
        <taxon>Desulfolutivibrio</taxon>
    </lineage>
</organism>
<dbReference type="SMART" id="SM00530">
    <property type="entry name" value="HTH_XRE"/>
    <property type="match status" value="1"/>
</dbReference>
<sequence length="98" mass="10872">MHMHSPPHPGEIIRDQCLEPLRLTVSEAARGLGVTRKTFSELVNGRSGVSPEMALRLAKAFGSTPETWLTLQLQYDLAKARTKAQDMVVRRFIEPSAA</sequence>
<evidence type="ECO:0000259" key="2">
    <source>
        <dbReference type="PROSITE" id="PS50943"/>
    </source>
</evidence>
<comment type="caution">
    <text evidence="3">The sequence shown here is derived from an EMBL/GenBank/DDBJ whole genome shotgun (WGS) entry which is preliminary data.</text>
</comment>
<dbReference type="EMBL" id="JAAGRQ010000094">
    <property type="protein sequence ID" value="NDY58346.1"/>
    <property type="molecule type" value="Genomic_DNA"/>
</dbReference>
<name>A0A7K3NQ75_9BACT</name>
<feature type="domain" description="HTH cro/C1-type" evidence="2">
    <location>
        <begin position="23"/>
        <end position="68"/>
    </location>
</feature>
<dbReference type="Gene3D" id="1.10.260.40">
    <property type="entry name" value="lambda repressor-like DNA-binding domains"/>
    <property type="match status" value="1"/>
</dbReference>
<dbReference type="GO" id="GO:0003677">
    <property type="term" value="F:DNA binding"/>
    <property type="evidence" value="ECO:0007669"/>
    <property type="project" value="UniProtKB-KW"/>
</dbReference>
<dbReference type="Proteomes" id="UP000469724">
    <property type="component" value="Unassembled WGS sequence"/>
</dbReference>
<protein>
    <submittedName>
        <fullName evidence="3">HigA family addiction module antidote protein</fullName>
    </submittedName>
</protein>
<dbReference type="NCBIfam" id="TIGR02607">
    <property type="entry name" value="antidote_HigA"/>
    <property type="match status" value="1"/>
</dbReference>
<dbReference type="InterPro" id="IPR013430">
    <property type="entry name" value="Toxin_antidote_HigA"/>
</dbReference>
<reference evidence="3 4" key="1">
    <citation type="submission" date="2020-02" db="EMBL/GenBank/DDBJ databases">
        <title>Comparative genomics of sulfur disproportionating microorganisms.</title>
        <authorList>
            <person name="Ward L.M."/>
            <person name="Bertran E."/>
            <person name="Johnston D.T."/>
        </authorList>
    </citation>
    <scope>NUCLEOTIDE SEQUENCE [LARGE SCALE GENOMIC DNA]</scope>
    <source>
        <strain evidence="3 4">DSM 3696</strain>
    </source>
</reference>
<dbReference type="CDD" id="cd00093">
    <property type="entry name" value="HTH_XRE"/>
    <property type="match status" value="1"/>
</dbReference>
<keyword evidence="1" id="KW-0238">DNA-binding</keyword>
<dbReference type="PANTHER" id="PTHR36924">
    <property type="entry name" value="ANTITOXIN HIGA-1"/>
    <property type="match status" value="1"/>
</dbReference>
<gene>
    <name evidence="3" type="ORF">G3N56_16555</name>
</gene>
<evidence type="ECO:0000313" key="4">
    <source>
        <dbReference type="Proteomes" id="UP000469724"/>
    </source>
</evidence>
<dbReference type="Pfam" id="PF01381">
    <property type="entry name" value="HTH_3"/>
    <property type="match status" value="1"/>
</dbReference>
<dbReference type="InterPro" id="IPR001387">
    <property type="entry name" value="Cro/C1-type_HTH"/>
</dbReference>
<dbReference type="PROSITE" id="PS50943">
    <property type="entry name" value="HTH_CROC1"/>
    <property type="match status" value="1"/>
</dbReference>
<dbReference type="AlphaFoldDB" id="A0A7K3NQ75"/>
<proteinExistence type="predicted"/>
<evidence type="ECO:0000256" key="1">
    <source>
        <dbReference type="ARBA" id="ARBA00023125"/>
    </source>
</evidence>
<dbReference type="RefSeq" id="WP_163303419.1">
    <property type="nucleotide sequence ID" value="NZ_JAAGRQ010000094.1"/>
</dbReference>
<dbReference type="SUPFAM" id="SSF47413">
    <property type="entry name" value="lambda repressor-like DNA-binding domains"/>
    <property type="match status" value="1"/>
</dbReference>